<feature type="domain" description="Pyrrolo-quinoline quinone repeat" evidence="3">
    <location>
        <begin position="138"/>
        <end position="388"/>
    </location>
</feature>
<keyword evidence="2" id="KW-1133">Transmembrane helix</keyword>
<reference evidence="5" key="1">
    <citation type="journal article" date="2012" name="J. Bacteriol.">
        <title>Genome Sequence of Micromonospora lupini Lupac 08, Isolated from Root Nodules of Lupinus angustifolius.</title>
        <authorList>
            <person name="Alonso-Vega P."/>
            <person name="Normand P."/>
            <person name="Bacigalupe R."/>
            <person name="Pujic P."/>
            <person name="Lajus A."/>
            <person name="Vallenet D."/>
            <person name="Carro L."/>
            <person name="Coll P."/>
            <person name="Trujillo M.E."/>
        </authorList>
    </citation>
    <scope>NUCLEOTIDE SEQUENCE [LARGE SCALE GENOMIC DNA]</scope>
    <source>
        <strain evidence="5">Lupac 08</strain>
    </source>
</reference>
<dbReference type="AlphaFoldDB" id="I0KYZ2"/>
<evidence type="ECO:0000313" key="4">
    <source>
        <dbReference type="EMBL" id="CCH16789.1"/>
    </source>
</evidence>
<comment type="caution">
    <text evidence="4">The sequence shown here is derived from an EMBL/GenBank/DDBJ whole genome shotgun (WGS) entry which is preliminary data.</text>
</comment>
<keyword evidence="2" id="KW-0812">Transmembrane</keyword>
<dbReference type="InterPro" id="IPR002372">
    <property type="entry name" value="PQQ_rpt_dom"/>
</dbReference>
<proteinExistence type="predicted"/>
<feature type="transmembrane region" description="Helical" evidence="2">
    <location>
        <begin position="29"/>
        <end position="48"/>
    </location>
</feature>
<dbReference type="Pfam" id="PF13360">
    <property type="entry name" value="PQQ_2"/>
    <property type="match status" value="1"/>
</dbReference>
<dbReference type="eggNOG" id="COG1520">
    <property type="taxonomic scope" value="Bacteria"/>
</dbReference>
<feature type="region of interest" description="Disordered" evidence="1">
    <location>
        <begin position="1"/>
        <end position="25"/>
    </location>
</feature>
<dbReference type="EMBL" id="CAIE01000016">
    <property type="protein sequence ID" value="CCH16789.1"/>
    <property type="molecule type" value="Genomic_DNA"/>
</dbReference>
<sequence length="425" mass="44595">MSIIELGEVRDEPESPPSARRPRAADRRLRAGAVLLLALVVLAAAAPLPRRAMTSVPTAPGASAYLTEAGVVVVDATTPSGDRYLSAYALPTANDESAVRRRWRTPLARTGDYLAVWARRGLLLAVGTSSTNGTLETTAFDAGTGRQLWRHPGVARWTADGGLLLLDDMTEGSAAVRKVTPDTGAVQWTVSVPVAGSPELHGPPDRVDQLVLVQPTGEVQVYDAGSGRLLRGVDTLAGARSAFQRVQVVGDLVLLVPPGSTGLVAYGLPGLDPVWTSPVPLVSWATTCGELVCAVQQTGGVQAVDPATGTVRWADPGPDMLVDIRGDRLLVTGPDQRYAVRDAATGQERTELGEWQMVGQVRPGDELLGVRTAGSDLVVAALDLGTGEARILDVLPDVAGGCQAALPVLLCRRVDGSTGLWRLSR</sequence>
<dbReference type="SUPFAM" id="SSF50998">
    <property type="entry name" value="Quinoprotein alcohol dehydrogenase-like"/>
    <property type="match status" value="1"/>
</dbReference>
<dbReference type="Proteomes" id="UP000003448">
    <property type="component" value="Unassembled WGS sequence"/>
</dbReference>
<dbReference type="Gene3D" id="2.130.10.10">
    <property type="entry name" value="YVTN repeat-like/Quinoprotein amine dehydrogenase"/>
    <property type="match status" value="1"/>
</dbReference>
<dbReference type="InterPro" id="IPR011047">
    <property type="entry name" value="Quinoprotein_ADH-like_sf"/>
</dbReference>
<protein>
    <recommendedName>
        <fullName evidence="3">Pyrrolo-quinoline quinone repeat domain-containing protein</fullName>
    </recommendedName>
</protein>
<organism evidence="4 5">
    <name type="scientific">Micromonospora lupini str. Lupac 08</name>
    <dbReference type="NCBI Taxonomy" id="1150864"/>
    <lineage>
        <taxon>Bacteria</taxon>
        <taxon>Bacillati</taxon>
        <taxon>Actinomycetota</taxon>
        <taxon>Actinomycetes</taxon>
        <taxon>Micromonosporales</taxon>
        <taxon>Micromonosporaceae</taxon>
        <taxon>Micromonospora</taxon>
    </lineage>
</organism>
<evidence type="ECO:0000259" key="3">
    <source>
        <dbReference type="Pfam" id="PF13360"/>
    </source>
</evidence>
<accession>I0KYZ2</accession>
<dbReference type="STRING" id="1150864.MILUP08_41706"/>
<dbReference type="OrthoDB" id="3757373at2"/>
<dbReference type="RefSeq" id="WP_007456956.1">
    <property type="nucleotide sequence ID" value="NZ_HF570108.1"/>
</dbReference>
<gene>
    <name evidence="4" type="ORF">MILUP08_41706</name>
</gene>
<evidence type="ECO:0000256" key="1">
    <source>
        <dbReference type="SAM" id="MobiDB-lite"/>
    </source>
</evidence>
<name>I0KYZ2_9ACTN</name>
<evidence type="ECO:0000313" key="5">
    <source>
        <dbReference type="Proteomes" id="UP000003448"/>
    </source>
</evidence>
<keyword evidence="2" id="KW-0472">Membrane</keyword>
<keyword evidence="5" id="KW-1185">Reference proteome</keyword>
<dbReference type="InterPro" id="IPR015943">
    <property type="entry name" value="WD40/YVTN_repeat-like_dom_sf"/>
</dbReference>
<evidence type="ECO:0000256" key="2">
    <source>
        <dbReference type="SAM" id="Phobius"/>
    </source>
</evidence>